<feature type="domain" description="Aspartate/ornithine carbamoyltransferase Asp/Orn-binding" evidence="5">
    <location>
        <begin position="149"/>
        <end position="299"/>
    </location>
</feature>
<accession>A0A644VSD5</accession>
<dbReference type="AlphaFoldDB" id="A0A644VSD5"/>
<dbReference type="Gene3D" id="3.40.50.1370">
    <property type="entry name" value="Aspartate/ornithine carbamoyltransferase"/>
    <property type="match status" value="2"/>
</dbReference>
<evidence type="ECO:0000256" key="3">
    <source>
        <dbReference type="ARBA" id="ARBA00022679"/>
    </source>
</evidence>
<feature type="domain" description="Aspartate/ornithine carbamoyltransferase carbamoyl-P binding" evidence="6">
    <location>
        <begin position="3"/>
        <end position="143"/>
    </location>
</feature>
<keyword evidence="3 7" id="KW-0808">Transferase</keyword>
<dbReference type="InterPro" id="IPR002292">
    <property type="entry name" value="Orn/put_carbamltrans"/>
</dbReference>
<evidence type="ECO:0000259" key="5">
    <source>
        <dbReference type="Pfam" id="PF00185"/>
    </source>
</evidence>
<dbReference type="InterPro" id="IPR036901">
    <property type="entry name" value="Asp/Orn_carbamoylTrfase_sf"/>
</dbReference>
<organism evidence="7">
    <name type="scientific">bioreactor metagenome</name>
    <dbReference type="NCBI Taxonomy" id="1076179"/>
    <lineage>
        <taxon>unclassified sequences</taxon>
        <taxon>metagenomes</taxon>
        <taxon>ecological metagenomes</taxon>
    </lineage>
</organism>
<dbReference type="PROSITE" id="PS00097">
    <property type="entry name" value="CARBAMOYLTRANSFERASE"/>
    <property type="match status" value="1"/>
</dbReference>
<dbReference type="Pfam" id="PF00185">
    <property type="entry name" value="OTCace"/>
    <property type="match status" value="1"/>
</dbReference>
<dbReference type="PANTHER" id="PTHR45753:SF3">
    <property type="entry name" value="ORNITHINE TRANSCARBAMYLASE, MITOCHONDRIAL"/>
    <property type="match status" value="1"/>
</dbReference>
<dbReference type="FunFam" id="3.40.50.1370:FF:000008">
    <property type="entry name" value="Ornithine carbamoyltransferase"/>
    <property type="match status" value="1"/>
</dbReference>
<evidence type="ECO:0000256" key="2">
    <source>
        <dbReference type="ARBA" id="ARBA00013007"/>
    </source>
</evidence>
<evidence type="ECO:0000256" key="1">
    <source>
        <dbReference type="ARBA" id="ARBA00007805"/>
    </source>
</evidence>
<gene>
    <name evidence="7" type="primary">argF_11</name>
    <name evidence="7" type="ORF">SDC9_39559</name>
</gene>
<sequence length="305" mass="33747">MKKDFLSITDLSAEEYEDILNLAARLKRQRYAGVPHPLLAGKTLAMIFEKASTRTRMSFDVGMYDLGGYALYLNAKETQLGRGETVADTARVMSRYVHGAIMRTYKHETITEFAKYASIPVINALSDKEHPCQIMADSLTLKEKFGNLNGLKIAWIGDGNNVCNSLIMASVQTGMEIAVGTPKGYEPDPAAVKFAKENGGKVTIYDDPVRAVSDAHAIYTDTWISMGEEDIKESKLKDFVGYQLDTALLKKAADDALVLHCLPAHRGEEITDEVIDSMQSGVWDQAENRLHAQKAILVRLMTQGH</sequence>
<name>A0A644VSD5_9ZZZZ</name>
<dbReference type="Pfam" id="PF02729">
    <property type="entry name" value="OTCace_N"/>
    <property type="match status" value="1"/>
</dbReference>
<dbReference type="HAMAP" id="MF_01109">
    <property type="entry name" value="OTCase"/>
    <property type="match status" value="1"/>
</dbReference>
<evidence type="ECO:0000313" key="7">
    <source>
        <dbReference type="EMBL" id="MPL93432.1"/>
    </source>
</evidence>
<dbReference type="PRINTS" id="PR00100">
    <property type="entry name" value="AOTCASE"/>
</dbReference>
<reference evidence="7" key="1">
    <citation type="submission" date="2019-08" db="EMBL/GenBank/DDBJ databases">
        <authorList>
            <person name="Kucharzyk K."/>
            <person name="Murdoch R.W."/>
            <person name="Higgins S."/>
            <person name="Loffler F."/>
        </authorList>
    </citation>
    <scope>NUCLEOTIDE SEQUENCE</scope>
</reference>
<dbReference type="NCBIfam" id="NF001986">
    <property type="entry name" value="PRK00779.1"/>
    <property type="match status" value="1"/>
</dbReference>
<dbReference type="GO" id="GO:0004585">
    <property type="term" value="F:ornithine carbamoyltransferase activity"/>
    <property type="evidence" value="ECO:0007669"/>
    <property type="project" value="UniProtKB-EC"/>
</dbReference>
<dbReference type="InterPro" id="IPR006132">
    <property type="entry name" value="Asp/Orn_carbamoyltranf_P-bd"/>
</dbReference>
<evidence type="ECO:0000259" key="6">
    <source>
        <dbReference type="Pfam" id="PF02729"/>
    </source>
</evidence>
<dbReference type="InterPro" id="IPR006131">
    <property type="entry name" value="Asp_carbamoyltransf_Asp/Orn-bd"/>
</dbReference>
<dbReference type="GO" id="GO:0042450">
    <property type="term" value="P:L-arginine biosynthetic process via ornithine"/>
    <property type="evidence" value="ECO:0007669"/>
    <property type="project" value="TreeGrafter"/>
</dbReference>
<dbReference type="EMBL" id="VSSQ01000392">
    <property type="protein sequence ID" value="MPL93432.1"/>
    <property type="molecule type" value="Genomic_DNA"/>
</dbReference>
<dbReference type="PRINTS" id="PR00102">
    <property type="entry name" value="OTCASE"/>
</dbReference>
<comment type="caution">
    <text evidence="7">The sequence shown here is derived from an EMBL/GenBank/DDBJ whole genome shotgun (WGS) entry which is preliminary data.</text>
</comment>
<dbReference type="PANTHER" id="PTHR45753">
    <property type="entry name" value="ORNITHINE CARBAMOYLTRANSFERASE, MITOCHONDRIAL"/>
    <property type="match status" value="1"/>
</dbReference>
<comment type="similarity">
    <text evidence="1">Belongs to the aspartate/ornithine carbamoyltransferase superfamily. OTCase family.</text>
</comment>
<dbReference type="SUPFAM" id="SSF53671">
    <property type="entry name" value="Aspartate/ornithine carbamoyltransferase"/>
    <property type="match status" value="1"/>
</dbReference>
<protein>
    <recommendedName>
        <fullName evidence="2">ornithine carbamoyltransferase</fullName>
        <ecNumber evidence="2">2.1.3.3</ecNumber>
    </recommendedName>
</protein>
<proteinExistence type="inferred from homology"/>
<dbReference type="InterPro" id="IPR006130">
    <property type="entry name" value="Asp/Orn_carbamoylTrfase"/>
</dbReference>
<evidence type="ECO:0000256" key="4">
    <source>
        <dbReference type="ARBA" id="ARBA00048772"/>
    </source>
</evidence>
<dbReference type="GO" id="GO:0019240">
    <property type="term" value="P:citrulline biosynthetic process"/>
    <property type="evidence" value="ECO:0007669"/>
    <property type="project" value="TreeGrafter"/>
</dbReference>
<dbReference type="GO" id="GO:0016597">
    <property type="term" value="F:amino acid binding"/>
    <property type="evidence" value="ECO:0007669"/>
    <property type="project" value="InterPro"/>
</dbReference>
<dbReference type="EC" id="2.1.3.3" evidence="2"/>
<comment type="catalytic activity">
    <reaction evidence="4">
        <text>carbamoyl phosphate + L-ornithine = L-citrulline + phosphate + H(+)</text>
        <dbReference type="Rhea" id="RHEA:19513"/>
        <dbReference type="ChEBI" id="CHEBI:15378"/>
        <dbReference type="ChEBI" id="CHEBI:43474"/>
        <dbReference type="ChEBI" id="CHEBI:46911"/>
        <dbReference type="ChEBI" id="CHEBI:57743"/>
        <dbReference type="ChEBI" id="CHEBI:58228"/>
        <dbReference type="EC" id="2.1.3.3"/>
    </reaction>
</comment>
<dbReference type="NCBIfam" id="TIGR00658">
    <property type="entry name" value="orni_carb_tr"/>
    <property type="match status" value="1"/>
</dbReference>
<dbReference type="InterPro" id="IPR024904">
    <property type="entry name" value="OTCase_ArgI"/>
</dbReference>